<dbReference type="GO" id="GO:0006261">
    <property type="term" value="P:DNA-templated DNA replication"/>
    <property type="evidence" value="ECO:0007669"/>
    <property type="project" value="TreeGrafter"/>
</dbReference>
<keyword evidence="4" id="KW-0239">DNA-directed DNA polymerase</keyword>
<keyword evidence="3" id="KW-0235">DNA replication</keyword>
<feature type="non-terminal residue" evidence="5">
    <location>
        <position position="239"/>
    </location>
</feature>
<reference evidence="5" key="1">
    <citation type="submission" date="2018-05" db="EMBL/GenBank/DDBJ databases">
        <authorList>
            <person name="Lanie J.A."/>
            <person name="Ng W.-L."/>
            <person name="Kazmierczak K.M."/>
            <person name="Andrzejewski T.M."/>
            <person name="Davidsen T.M."/>
            <person name="Wayne K.J."/>
            <person name="Tettelin H."/>
            <person name="Glass J.I."/>
            <person name="Rusch D."/>
            <person name="Podicherti R."/>
            <person name="Tsui H.-C.T."/>
            <person name="Winkler M.E."/>
        </authorList>
    </citation>
    <scope>NUCLEOTIDE SEQUENCE</scope>
</reference>
<evidence type="ECO:0000256" key="2">
    <source>
        <dbReference type="ARBA" id="ARBA00022695"/>
    </source>
</evidence>
<dbReference type="Gene3D" id="3.40.50.300">
    <property type="entry name" value="P-loop containing nucleotide triphosphate hydrolases"/>
    <property type="match status" value="1"/>
</dbReference>
<keyword evidence="1" id="KW-0808">Transferase</keyword>
<dbReference type="GO" id="GO:0003677">
    <property type="term" value="F:DNA binding"/>
    <property type="evidence" value="ECO:0007669"/>
    <property type="project" value="InterPro"/>
</dbReference>
<accession>A0A382LUF9</accession>
<keyword evidence="2" id="KW-0548">Nucleotidyltransferase</keyword>
<dbReference type="InterPro" id="IPR027417">
    <property type="entry name" value="P-loop_NTPase"/>
</dbReference>
<dbReference type="EMBL" id="UINC01089344">
    <property type="protein sequence ID" value="SVC40364.1"/>
    <property type="molecule type" value="Genomic_DNA"/>
</dbReference>
<dbReference type="AlphaFoldDB" id="A0A382LUF9"/>
<dbReference type="PANTHER" id="PTHR34388:SF1">
    <property type="entry name" value="DNA POLYMERASE III SUBUNIT DELTA"/>
    <property type="match status" value="1"/>
</dbReference>
<dbReference type="NCBIfam" id="TIGR01128">
    <property type="entry name" value="holA"/>
    <property type="match status" value="1"/>
</dbReference>
<evidence type="ECO:0000256" key="3">
    <source>
        <dbReference type="ARBA" id="ARBA00022705"/>
    </source>
</evidence>
<dbReference type="GO" id="GO:0003887">
    <property type="term" value="F:DNA-directed DNA polymerase activity"/>
    <property type="evidence" value="ECO:0007669"/>
    <property type="project" value="UniProtKB-KW"/>
</dbReference>
<sequence>MDFTAFTSAPGLPPASIYLFGGPEGFLREKGLKTLRDRNPDWADQTIRFFSSDVTWAQLEAELYTPNLLGGQKLVILIDEGNFAHNHKKQIEEYLTKPSPVGTLALSLGGRLPTIKSKGILIIQCKTLRSLDLIRWVTADFQRKQKTVNRAAVQLLVERGGGDLASLEGHVENIVQYVGSRRNVTPEDVTALVKDQGTNATYELSLAAASKKQSKALEILHRLLAHGEPFPVLLWKLAW</sequence>
<evidence type="ECO:0000313" key="5">
    <source>
        <dbReference type="EMBL" id="SVC40364.1"/>
    </source>
</evidence>
<gene>
    <name evidence="5" type="ORF">METZ01_LOCUS293218</name>
</gene>
<evidence type="ECO:0000256" key="1">
    <source>
        <dbReference type="ARBA" id="ARBA00022679"/>
    </source>
</evidence>
<organism evidence="5">
    <name type="scientific">marine metagenome</name>
    <dbReference type="NCBI Taxonomy" id="408172"/>
    <lineage>
        <taxon>unclassified sequences</taxon>
        <taxon>metagenomes</taxon>
        <taxon>ecological metagenomes</taxon>
    </lineage>
</organism>
<dbReference type="GO" id="GO:0009360">
    <property type="term" value="C:DNA polymerase III complex"/>
    <property type="evidence" value="ECO:0007669"/>
    <property type="project" value="TreeGrafter"/>
</dbReference>
<dbReference type="SUPFAM" id="SSF52540">
    <property type="entry name" value="P-loop containing nucleoside triphosphate hydrolases"/>
    <property type="match status" value="1"/>
</dbReference>
<evidence type="ECO:0000256" key="4">
    <source>
        <dbReference type="ARBA" id="ARBA00022932"/>
    </source>
</evidence>
<protein>
    <submittedName>
        <fullName evidence="5">Uncharacterized protein</fullName>
    </submittedName>
</protein>
<dbReference type="Gene3D" id="1.10.8.60">
    <property type="match status" value="1"/>
</dbReference>
<dbReference type="InterPro" id="IPR005790">
    <property type="entry name" value="DNA_polIII_delta"/>
</dbReference>
<proteinExistence type="predicted"/>
<name>A0A382LUF9_9ZZZZ</name>
<dbReference type="PANTHER" id="PTHR34388">
    <property type="entry name" value="DNA POLYMERASE III SUBUNIT DELTA"/>
    <property type="match status" value="1"/>
</dbReference>